<dbReference type="SUPFAM" id="SSF82171">
    <property type="entry name" value="DPP6 N-terminal domain-like"/>
    <property type="match status" value="1"/>
</dbReference>
<evidence type="ECO:0000256" key="2">
    <source>
        <dbReference type="SAM" id="SignalP"/>
    </source>
</evidence>
<dbReference type="Proteomes" id="UP000294682">
    <property type="component" value="Unassembled WGS sequence"/>
</dbReference>
<dbReference type="AlphaFoldDB" id="A0A9X8UI86"/>
<accession>A0A9X8UI86</accession>
<keyword evidence="2" id="KW-0732">Signal</keyword>
<evidence type="ECO:0000313" key="3">
    <source>
        <dbReference type="EMBL" id="TCL42697.1"/>
    </source>
</evidence>
<gene>
    <name evidence="3" type="ORF">EDD78_1088</name>
</gene>
<keyword evidence="4" id="KW-1185">Reference proteome</keyword>
<reference evidence="3 4" key="1">
    <citation type="submission" date="2019-03" db="EMBL/GenBank/DDBJ databases">
        <title>Genomic Encyclopedia of Type Strains, Phase IV (KMG-IV): sequencing the most valuable type-strain genomes for metagenomic binning, comparative biology and taxonomic classification.</title>
        <authorList>
            <person name="Goeker M."/>
        </authorList>
    </citation>
    <scope>NUCLEOTIDE SEQUENCE [LARGE SCALE GENOMIC DNA]</scope>
    <source>
        <strain evidence="3 4">DSM 100433</strain>
    </source>
</reference>
<protein>
    <submittedName>
        <fullName evidence="3">Uncharacterized protein</fullName>
    </submittedName>
</protein>
<evidence type="ECO:0000256" key="1">
    <source>
        <dbReference type="SAM" id="MobiDB-lite"/>
    </source>
</evidence>
<organism evidence="3 4">
    <name type="scientific">Harryflintia acetispora</name>
    <dbReference type="NCBI Taxonomy" id="1849041"/>
    <lineage>
        <taxon>Bacteria</taxon>
        <taxon>Bacillati</taxon>
        <taxon>Bacillota</taxon>
        <taxon>Clostridia</taxon>
        <taxon>Eubacteriales</taxon>
        <taxon>Oscillospiraceae</taxon>
        <taxon>Harryflintia</taxon>
    </lineage>
</organism>
<feature type="signal peptide" evidence="2">
    <location>
        <begin position="1"/>
        <end position="21"/>
    </location>
</feature>
<name>A0A9X8UI86_9FIRM</name>
<comment type="caution">
    <text evidence="3">The sequence shown here is derived from an EMBL/GenBank/DDBJ whole genome shotgun (WGS) entry which is preliminary data.</text>
</comment>
<feature type="region of interest" description="Disordered" evidence="1">
    <location>
        <begin position="20"/>
        <end position="44"/>
    </location>
</feature>
<evidence type="ECO:0000313" key="4">
    <source>
        <dbReference type="Proteomes" id="UP000294682"/>
    </source>
</evidence>
<feature type="chain" id="PRO_5040961122" evidence="2">
    <location>
        <begin position="22"/>
        <end position="548"/>
    </location>
</feature>
<dbReference type="RefSeq" id="WP_079699735.1">
    <property type="nucleotide sequence ID" value="NZ_JADNAH010000102.1"/>
</dbReference>
<proteinExistence type="predicted"/>
<dbReference type="PROSITE" id="PS51257">
    <property type="entry name" value="PROKAR_LIPOPROTEIN"/>
    <property type="match status" value="1"/>
</dbReference>
<dbReference type="EMBL" id="SLUK01000008">
    <property type="protein sequence ID" value="TCL42697.1"/>
    <property type="molecule type" value="Genomic_DNA"/>
</dbReference>
<sequence>MKRVLALMLSLLMLSACTAPASQDGRQDSQPEISSGQDERGPVTLSAEQTDEISQMVLQSARFISDEFSSGQNIPVYDLTRFLYERMKLDGADTGFEQSADALTVSVPIDQVRSYAKAYFGIEELKIDFMSQQYFDGQYITIPLPDEEEPKLPYELEVLRVETVGSRISAVLGLRSGDVLFQQWNYTLRADKKGNVYFESMLKRPVEYGLYAINGPVGVVTTLMGLPVSDRTLGGFQFSPMGEGILCWISNGRQLRIGFLDLQTYKSEQYITLEGQGQEENDFSVQVSGDQIFVYQRDRITVLDQNLITVRTILYPQEMLALCDEETTDFALSPDLTTLAFNDSDGVNAYNLETKDWRQLIVHPASGASGVNSYWRPVEWNARTGVLLLEQATRKGSAGFAAVTIGGSRKVIDLTGDKDTRWRVSGERLMVFDPQSADKELLLPDHYAEYNLATGSYKVEQGGGARMPETTDMWIGEDKLFFADRLKIGRNMVNSYSIRAVDKAGTRQTTPDFGYVDKQGKLSFKAVSSGERIVAACSGVFLDAIVII</sequence>